<evidence type="ECO:0000256" key="6">
    <source>
        <dbReference type="PROSITE-ProRule" id="PRU01023"/>
    </source>
</evidence>
<reference evidence="8" key="1">
    <citation type="submission" date="2021-06" db="EMBL/GenBank/DDBJ databases">
        <title>Elioraea tepida, sp. nov., a moderately thermophilic aerobic anoxygenic phototrophic bacterium isolated from an alkaline siliceous hot spring mat community in Yellowstone National Park, WY, USA.</title>
        <authorList>
            <person name="Saini M.K."/>
            <person name="Yoshida S."/>
            <person name="Sebastian A."/>
            <person name="Hirose S."/>
            <person name="Hara E."/>
            <person name="Tamaki H."/>
            <person name="Soulier N.T."/>
            <person name="Albert I."/>
            <person name="Hanada S."/>
            <person name="Bryant D.A."/>
            <person name="Tank M."/>
        </authorList>
    </citation>
    <scope>NUCLEOTIDE SEQUENCE</scope>
    <source>
        <strain evidence="8">MS-P2</strain>
    </source>
</reference>
<evidence type="ECO:0000256" key="3">
    <source>
        <dbReference type="ARBA" id="ARBA00022679"/>
    </source>
</evidence>
<keyword evidence="2 6" id="KW-0489">Methyltransferase</keyword>
<dbReference type="Proteomes" id="UP000694001">
    <property type="component" value="Chromosome"/>
</dbReference>
<organism evidence="8 9">
    <name type="scientific">Elioraea tepida</name>
    <dbReference type="NCBI Taxonomy" id="2843330"/>
    <lineage>
        <taxon>Bacteria</taxon>
        <taxon>Pseudomonadati</taxon>
        <taxon>Pseudomonadota</taxon>
        <taxon>Alphaproteobacteria</taxon>
        <taxon>Acetobacterales</taxon>
        <taxon>Elioraeaceae</taxon>
        <taxon>Elioraea</taxon>
    </lineage>
</organism>
<evidence type="ECO:0000313" key="9">
    <source>
        <dbReference type="Proteomes" id="UP000694001"/>
    </source>
</evidence>
<keyword evidence="5 6" id="KW-0694">RNA-binding</keyword>
<evidence type="ECO:0000259" key="7">
    <source>
        <dbReference type="PROSITE" id="PS51686"/>
    </source>
</evidence>
<keyword evidence="3 6" id="KW-0808">Transferase</keyword>
<protein>
    <submittedName>
        <fullName evidence="8">RsmB/NOP family class I SAM-dependent RNA methyltransferase</fullName>
    </submittedName>
</protein>
<dbReference type="InterPro" id="IPR049560">
    <property type="entry name" value="MeTrfase_RsmB-F_NOP2_cat"/>
</dbReference>
<dbReference type="InterPro" id="IPR023267">
    <property type="entry name" value="RCMT"/>
</dbReference>
<evidence type="ECO:0000256" key="4">
    <source>
        <dbReference type="ARBA" id="ARBA00022691"/>
    </source>
</evidence>
<proteinExistence type="inferred from homology"/>
<evidence type="ECO:0000256" key="5">
    <source>
        <dbReference type="ARBA" id="ARBA00022884"/>
    </source>
</evidence>
<dbReference type="RefSeq" id="WP_218285845.1">
    <property type="nucleotide sequence ID" value="NZ_CP076448.1"/>
</dbReference>
<sequence>MTPPARIQTGIELIEATEASPAAPADAVVNAFFRAKRFIGGSDRRAIAERFWAMLRSEARLRWALERAHAPITPRTRMLAQLLAEGLSPDAVAGLFSGARRGPEPLTSGERAALFRLAALPAGEAPPDAVRFGIPEWLLPRLAARFGAELEREMAAMDAPAPTDLRANLLKATREEARAALAAEGIATVPTRLSPWGLRVEGRRPITATAAFREGLVEIQDEGSQLVALLTDARPGMRVIDLCAGAAGKTLALAATMGNRGRLVACDVNPGRLDAAVKRLRRAGVGNVERRLLAPGEKWTKRAAGGFDRVLVDAPCTGTGTWRRNPDARLRLRAEDLAELVAKQASILDRGSRLVKPGGTLVYATCSVLVEENEAQVDAFRRRHPSFEIVPLAQAWAAVAQGAPPCEGPFLSLTPARHGTDGFFAAVLRRSGPALEGGAA</sequence>
<keyword evidence="9" id="KW-1185">Reference proteome</keyword>
<feature type="domain" description="SAM-dependent MTase RsmB/NOP-type" evidence="7">
    <location>
        <begin position="153"/>
        <end position="431"/>
    </location>
</feature>
<dbReference type="GO" id="GO:0003723">
    <property type="term" value="F:RNA binding"/>
    <property type="evidence" value="ECO:0007669"/>
    <property type="project" value="UniProtKB-UniRule"/>
</dbReference>
<dbReference type="InterPro" id="IPR054728">
    <property type="entry name" value="RsmB-like_ferredoxin"/>
</dbReference>
<gene>
    <name evidence="8" type="ORF">KO353_00405</name>
</gene>
<dbReference type="PANTHER" id="PTHR22807">
    <property type="entry name" value="NOP2 YEAST -RELATED NOL1/NOP2/FMU SUN DOMAIN-CONTAINING"/>
    <property type="match status" value="1"/>
</dbReference>
<dbReference type="PROSITE" id="PS51686">
    <property type="entry name" value="SAM_MT_RSMB_NOP"/>
    <property type="match status" value="1"/>
</dbReference>
<dbReference type="EMBL" id="CP076448">
    <property type="protein sequence ID" value="QXM24788.1"/>
    <property type="molecule type" value="Genomic_DNA"/>
</dbReference>
<feature type="active site" description="Nucleophile" evidence="6">
    <location>
        <position position="366"/>
    </location>
</feature>
<evidence type="ECO:0000313" key="8">
    <source>
        <dbReference type="EMBL" id="QXM24788.1"/>
    </source>
</evidence>
<dbReference type="GO" id="GO:0008173">
    <property type="term" value="F:RNA methyltransferase activity"/>
    <property type="evidence" value="ECO:0007669"/>
    <property type="project" value="InterPro"/>
</dbReference>
<comment type="caution">
    <text evidence="6">Lacks conserved residue(s) required for the propagation of feature annotation.</text>
</comment>
<evidence type="ECO:0000256" key="2">
    <source>
        <dbReference type="ARBA" id="ARBA00022603"/>
    </source>
</evidence>
<dbReference type="Pfam" id="PF01189">
    <property type="entry name" value="Methyltr_RsmB-F"/>
    <property type="match status" value="1"/>
</dbReference>
<dbReference type="Pfam" id="PF22458">
    <property type="entry name" value="RsmF-B_ferredox"/>
    <property type="match status" value="1"/>
</dbReference>
<dbReference type="GO" id="GO:0001510">
    <property type="term" value="P:RNA methylation"/>
    <property type="evidence" value="ECO:0007669"/>
    <property type="project" value="InterPro"/>
</dbReference>
<dbReference type="PROSITE" id="PS01153">
    <property type="entry name" value="NOL1_NOP2_SUN"/>
    <property type="match status" value="1"/>
</dbReference>
<feature type="binding site" evidence="6">
    <location>
        <position position="313"/>
    </location>
    <ligand>
        <name>S-adenosyl-L-methionine</name>
        <dbReference type="ChEBI" id="CHEBI:59789"/>
    </ligand>
</feature>
<accession>A0A975YJT5</accession>
<name>A0A975YJT5_9PROT</name>
<dbReference type="PANTHER" id="PTHR22807:SF53">
    <property type="entry name" value="RIBOSOMAL RNA SMALL SUBUNIT METHYLTRANSFERASE B-RELATED"/>
    <property type="match status" value="1"/>
</dbReference>
<keyword evidence="4 6" id="KW-0949">S-adenosyl-L-methionine</keyword>
<dbReference type="CDD" id="cd02440">
    <property type="entry name" value="AdoMet_MTases"/>
    <property type="match status" value="1"/>
</dbReference>
<dbReference type="InterPro" id="IPR018314">
    <property type="entry name" value="RsmB/NOL1/NOP2-like_CS"/>
</dbReference>
<feature type="binding site" evidence="6">
    <location>
        <position position="267"/>
    </location>
    <ligand>
        <name>S-adenosyl-L-methionine</name>
        <dbReference type="ChEBI" id="CHEBI:59789"/>
    </ligand>
</feature>
<dbReference type="AlphaFoldDB" id="A0A975YJT5"/>
<dbReference type="InterPro" id="IPR001678">
    <property type="entry name" value="MeTrfase_RsmB-F_NOP2_dom"/>
</dbReference>
<evidence type="ECO:0000256" key="1">
    <source>
        <dbReference type="ARBA" id="ARBA00007494"/>
    </source>
</evidence>
<dbReference type="KEGG" id="elio:KO353_00405"/>
<comment type="similarity">
    <text evidence="1 6">Belongs to the class I-like SAM-binding methyltransferase superfamily. RsmB/NOP family.</text>
</comment>